<dbReference type="InterPro" id="IPR039979">
    <property type="entry name" value="PRPF18"/>
</dbReference>
<feature type="region of interest" description="Disordered" evidence="1">
    <location>
        <begin position="52"/>
        <end position="81"/>
    </location>
</feature>
<dbReference type="GO" id="GO:0000350">
    <property type="term" value="P:generation of catalytic spliceosome for second transesterification step"/>
    <property type="evidence" value="ECO:0007669"/>
    <property type="project" value="TreeGrafter"/>
</dbReference>
<dbReference type="AlphaFoldDB" id="A0AAV5TLG3"/>
<proteinExistence type="predicted"/>
<accession>A0AAV5TLG3</accession>
<dbReference type="GO" id="GO:0046540">
    <property type="term" value="C:U4/U6 x U5 tri-snRNP complex"/>
    <property type="evidence" value="ECO:0007669"/>
    <property type="project" value="TreeGrafter"/>
</dbReference>
<organism evidence="3 4">
    <name type="scientific">Pristionchus entomophagus</name>
    <dbReference type="NCBI Taxonomy" id="358040"/>
    <lineage>
        <taxon>Eukaryota</taxon>
        <taxon>Metazoa</taxon>
        <taxon>Ecdysozoa</taxon>
        <taxon>Nematoda</taxon>
        <taxon>Chromadorea</taxon>
        <taxon>Rhabditida</taxon>
        <taxon>Rhabditina</taxon>
        <taxon>Diplogasteromorpha</taxon>
        <taxon>Diplogasteroidea</taxon>
        <taxon>Neodiplogasteridae</taxon>
        <taxon>Pristionchus</taxon>
    </lineage>
</organism>
<dbReference type="SMART" id="SM00500">
    <property type="entry name" value="SFM"/>
    <property type="match status" value="1"/>
</dbReference>
<dbReference type="PANTHER" id="PTHR13007:SF19">
    <property type="entry name" value="PRE-MRNA-SPLICING FACTOR 18"/>
    <property type="match status" value="1"/>
</dbReference>
<feature type="domain" description="Pre-mRNA processing factor 4 (PRP4)-like" evidence="2">
    <location>
        <begin position="85"/>
        <end position="135"/>
    </location>
</feature>
<dbReference type="Gene3D" id="4.10.280.110">
    <property type="entry name" value="Pre-mRNA processing factor 4 domain"/>
    <property type="match status" value="1"/>
</dbReference>
<comment type="caution">
    <text evidence="3">The sequence shown here is derived from an EMBL/GenBank/DDBJ whole genome shotgun (WGS) entry which is preliminary data.</text>
</comment>
<gene>
    <name evidence="3" type="ORF">PENTCL1PPCAC_17377</name>
</gene>
<dbReference type="Pfam" id="PF08799">
    <property type="entry name" value="PRP4"/>
    <property type="match status" value="1"/>
</dbReference>
<dbReference type="EMBL" id="BTSX01000004">
    <property type="protein sequence ID" value="GMS95202.1"/>
    <property type="molecule type" value="Genomic_DNA"/>
</dbReference>
<name>A0AAV5TLG3_9BILA</name>
<evidence type="ECO:0000313" key="3">
    <source>
        <dbReference type="EMBL" id="GMS95202.1"/>
    </source>
</evidence>
<dbReference type="PANTHER" id="PTHR13007">
    <property type="entry name" value="PRE-MRNA SPLICING FACTOR-RELATED"/>
    <property type="match status" value="1"/>
</dbReference>
<dbReference type="GO" id="GO:0071021">
    <property type="term" value="C:U2-type post-spliceosomal complex"/>
    <property type="evidence" value="ECO:0007669"/>
    <property type="project" value="TreeGrafter"/>
</dbReference>
<dbReference type="InterPro" id="IPR036285">
    <property type="entry name" value="PRP4-like_sf"/>
</dbReference>
<reference evidence="3" key="1">
    <citation type="submission" date="2023-10" db="EMBL/GenBank/DDBJ databases">
        <title>Genome assembly of Pristionchus species.</title>
        <authorList>
            <person name="Yoshida K."/>
            <person name="Sommer R.J."/>
        </authorList>
    </citation>
    <scope>NUCLEOTIDE SEQUENCE</scope>
    <source>
        <strain evidence="3">RS0144</strain>
    </source>
</reference>
<dbReference type="GO" id="GO:0005682">
    <property type="term" value="C:U5 snRNP"/>
    <property type="evidence" value="ECO:0007669"/>
    <property type="project" value="TreeGrafter"/>
</dbReference>
<dbReference type="SUPFAM" id="SSF158230">
    <property type="entry name" value="PRP4-like"/>
    <property type="match status" value="1"/>
</dbReference>
<protein>
    <recommendedName>
        <fullName evidence="2">Pre-mRNA processing factor 4 (PRP4)-like domain-containing protein</fullName>
    </recommendedName>
</protein>
<evidence type="ECO:0000259" key="2">
    <source>
        <dbReference type="SMART" id="SM00500"/>
    </source>
</evidence>
<feature type="non-terminal residue" evidence="3">
    <location>
        <position position="1"/>
    </location>
</feature>
<evidence type="ECO:0000313" key="4">
    <source>
        <dbReference type="Proteomes" id="UP001432027"/>
    </source>
</evidence>
<dbReference type="Proteomes" id="UP001432027">
    <property type="component" value="Unassembled WGS sequence"/>
</dbReference>
<sequence>SSALAMDAMAKLREELARKRKAADDVATVVGDKQMIRRADIIAKEEKEYMEKQALKKQKQKEEDDATQASSSSHSMADVADDETITRAEVIRRLRLRGQPIFLFGETETDARRRLIQHEFDQPEANEGWNNDLVSAMRDVDDELLKAGCDRGGANGKRKFDVQMNKAILEEWDTIEKAAIILGASDELQDVYRIVIR</sequence>
<evidence type="ECO:0000256" key="1">
    <source>
        <dbReference type="SAM" id="MobiDB-lite"/>
    </source>
</evidence>
<dbReference type="InterPro" id="IPR014906">
    <property type="entry name" value="PRP4-like"/>
</dbReference>
<keyword evidence="4" id="KW-1185">Reference proteome</keyword>